<sequence length="36" mass="4119">MRVSVIIRNKYCAARFVFVPTVFMYVETKGMYGPGS</sequence>
<reference evidence="1" key="2">
    <citation type="journal article" date="2015" name="Data Brief">
        <title>Shoot transcriptome of the giant reed, Arundo donax.</title>
        <authorList>
            <person name="Barrero R.A."/>
            <person name="Guerrero F.D."/>
            <person name="Moolhuijzen P."/>
            <person name="Goolsby J.A."/>
            <person name="Tidwell J."/>
            <person name="Bellgard S.E."/>
            <person name="Bellgard M.I."/>
        </authorList>
    </citation>
    <scope>NUCLEOTIDE SEQUENCE</scope>
    <source>
        <tissue evidence="1">Shoot tissue taken approximately 20 cm above the soil surface</tissue>
    </source>
</reference>
<protein>
    <submittedName>
        <fullName evidence="1">Uncharacterized protein</fullName>
    </submittedName>
</protein>
<accession>A0A0A9ABZ7</accession>
<reference evidence="1" key="1">
    <citation type="submission" date="2014-09" db="EMBL/GenBank/DDBJ databases">
        <authorList>
            <person name="Magalhaes I.L.F."/>
            <person name="Oliveira U."/>
            <person name="Santos F.R."/>
            <person name="Vidigal T.H.D.A."/>
            <person name="Brescovit A.D."/>
            <person name="Santos A.J."/>
        </authorList>
    </citation>
    <scope>NUCLEOTIDE SEQUENCE</scope>
    <source>
        <tissue evidence="1">Shoot tissue taken approximately 20 cm above the soil surface</tissue>
    </source>
</reference>
<organism evidence="1">
    <name type="scientific">Arundo donax</name>
    <name type="common">Giant reed</name>
    <name type="synonym">Donax arundinaceus</name>
    <dbReference type="NCBI Taxonomy" id="35708"/>
    <lineage>
        <taxon>Eukaryota</taxon>
        <taxon>Viridiplantae</taxon>
        <taxon>Streptophyta</taxon>
        <taxon>Embryophyta</taxon>
        <taxon>Tracheophyta</taxon>
        <taxon>Spermatophyta</taxon>
        <taxon>Magnoliopsida</taxon>
        <taxon>Liliopsida</taxon>
        <taxon>Poales</taxon>
        <taxon>Poaceae</taxon>
        <taxon>PACMAD clade</taxon>
        <taxon>Arundinoideae</taxon>
        <taxon>Arundineae</taxon>
        <taxon>Arundo</taxon>
    </lineage>
</organism>
<dbReference type="AlphaFoldDB" id="A0A0A9ABZ7"/>
<dbReference type="EMBL" id="GBRH01253313">
    <property type="protein sequence ID" value="JAD44582.1"/>
    <property type="molecule type" value="Transcribed_RNA"/>
</dbReference>
<evidence type="ECO:0000313" key="1">
    <source>
        <dbReference type="EMBL" id="JAD44582.1"/>
    </source>
</evidence>
<proteinExistence type="predicted"/>
<name>A0A0A9ABZ7_ARUDO</name>